<comment type="caution">
    <text evidence="2">The sequence shown here is derived from an EMBL/GenBank/DDBJ whole genome shotgun (WGS) entry which is preliminary data.</text>
</comment>
<sequence>MGHVIPSNTWLTLPCAYMHMHLILDQIMCHAFPLSLKDGTHVWFQHIPPCSISCWVQLVESFHNNFLVIRVQHKNSAALFHVVQGSKESLKFYYAWRRAEKLLIDNLDPGVTFVAMARGVKPGLNIVKRPKLLGMPTEKRDPQMCCHKDHGHMIENCKLFQHEIENLITQGYLKQFIETNERQ</sequence>
<evidence type="ECO:0000313" key="2">
    <source>
        <dbReference type="EMBL" id="KAK3024359.1"/>
    </source>
</evidence>
<dbReference type="InterPro" id="IPR005162">
    <property type="entry name" value="Retrotrans_gag_dom"/>
</dbReference>
<reference evidence="2" key="1">
    <citation type="submission" date="2022-12" db="EMBL/GenBank/DDBJ databases">
        <title>Draft genome assemblies for two species of Escallonia (Escalloniales).</title>
        <authorList>
            <person name="Chanderbali A."/>
            <person name="Dervinis C."/>
            <person name="Anghel I."/>
            <person name="Soltis D."/>
            <person name="Soltis P."/>
            <person name="Zapata F."/>
        </authorList>
    </citation>
    <scope>NUCLEOTIDE SEQUENCE</scope>
    <source>
        <strain evidence="2">UCBG64.0493</strain>
        <tissue evidence="2">Leaf</tissue>
    </source>
</reference>
<dbReference type="PANTHER" id="PTHR33223:SF10">
    <property type="entry name" value="AMINOTRANSFERASE-LIKE PLANT MOBILE DOMAIN-CONTAINING PROTEIN"/>
    <property type="match status" value="1"/>
</dbReference>
<name>A0AA89B0K9_9ASTE</name>
<dbReference type="Proteomes" id="UP001188597">
    <property type="component" value="Unassembled WGS sequence"/>
</dbReference>
<dbReference type="Pfam" id="PF03732">
    <property type="entry name" value="Retrotrans_gag"/>
    <property type="match status" value="1"/>
</dbReference>
<protein>
    <recommendedName>
        <fullName evidence="1">Retrotransposon gag domain-containing protein</fullName>
    </recommendedName>
</protein>
<accession>A0AA89B0K9</accession>
<organism evidence="2 3">
    <name type="scientific">Escallonia herrerae</name>
    <dbReference type="NCBI Taxonomy" id="1293975"/>
    <lineage>
        <taxon>Eukaryota</taxon>
        <taxon>Viridiplantae</taxon>
        <taxon>Streptophyta</taxon>
        <taxon>Embryophyta</taxon>
        <taxon>Tracheophyta</taxon>
        <taxon>Spermatophyta</taxon>
        <taxon>Magnoliopsida</taxon>
        <taxon>eudicotyledons</taxon>
        <taxon>Gunneridae</taxon>
        <taxon>Pentapetalae</taxon>
        <taxon>asterids</taxon>
        <taxon>campanulids</taxon>
        <taxon>Escalloniales</taxon>
        <taxon>Escalloniaceae</taxon>
        <taxon>Escallonia</taxon>
    </lineage>
</organism>
<dbReference type="PANTHER" id="PTHR33223">
    <property type="entry name" value="CCHC-TYPE DOMAIN-CONTAINING PROTEIN"/>
    <property type="match status" value="1"/>
</dbReference>
<evidence type="ECO:0000259" key="1">
    <source>
        <dbReference type="Pfam" id="PF03732"/>
    </source>
</evidence>
<dbReference type="EMBL" id="JAVXUP010000606">
    <property type="protein sequence ID" value="KAK3024359.1"/>
    <property type="molecule type" value="Genomic_DNA"/>
</dbReference>
<evidence type="ECO:0000313" key="3">
    <source>
        <dbReference type="Proteomes" id="UP001188597"/>
    </source>
</evidence>
<dbReference type="AlphaFoldDB" id="A0AA89B0K9"/>
<proteinExistence type="predicted"/>
<feature type="domain" description="Retrotransposon gag" evidence="1">
    <location>
        <begin position="31"/>
        <end position="95"/>
    </location>
</feature>
<gene>
    <name evidence="2" type="ORF">RJ639_043685</name>
</gene>
<keyword evidence="3" id="KW-1185">Reference proteome</keyword>